<comment type="caution">
    <text evidence="2">The sequence shown here is derived from an EMBL/GenBank/DDBJ whole genome shotgun (WGS) entry which is preliminary data.</text>
</comment>
<accession>A0A2T1NAI7</accession>
<dbReference type="SUPFAM" id="SSF47413">
    <property type="entry name" value="lambda repressor-like DNA-binding domains"/>
    <property type="match status" value="1"/>
</dbReference>
<protein>
    <recommendedName>
        <fullName evidence="1">HTH cro/C1-type domain-containing protein</fullName>
    </recommendedName>
</protein>
<reference evidence="2 3" key="1">
    <citation type="submission" date="2018-03" db="EMBL/GenBank/DDBJ databases">
        <title>Mesoflavibacter sp. HG37 and Mesoflavibacter sp. HG96 sp.nov., two marine bacteria isolated from seawater of Western Pacific Ocean.</title>
        <authorList>
            <person name="Cheng H."/>
            <person name="Wu Y.-H."/>
            <person name="Guo L.-L."/>
            <person name="Xu X.-W."/>
        </authorList>
    </citation>
    <scope>NUCLEOTIDE SEQUENCE [LARGE SCALE GENOMIC DNA]</scope>
    <source>
        <strain evidence="2 3">KCTC 42117</strain>
    </source>
</reference>
<dbReference type="InterPro" id="IPR010982">
    <property type="entry name" value="Lambda_DNA-bd_dom_sf"/>
</dbReference>
<dbReference type="GO" id="GO:0003677">
    <property type="term" value="F:DNA binding"/>
    <property type="evidence" value="ECO:0007669"/>
    <property type="project" value="InterPro"/>
</dbReference>
<dbReference type="PROSITE" id="PS50943">
    <property type="entry name" value="HTH_CROC1"/>
    <property type="match status" value="1"/>
</dbReference>
<evidence type="ECO:0000259" key="1">
    <source>
        <dbReference type="PROSITE" id="PS50943"/>
    </source>
</evidence>
<dbReference type="RefSeq" id="WP_106679079.1">
    <property type="nucleotide sequence ID" value="NZ_PXOT01000024.1"/>
</dbReference>
<dbReference type="EMBL" id="PXOT01000024">
    <property type="protein sequence ID" value="PSG89113.1"/>
    <property type="molecule type" value="Genomic_DNA"/>
</dbReference>
<dbReference type="AlphaFoldDB" id="A0A2T1NAI7"/>
<dbReference type="Proteomes" id="UP000238430">
    <property type="component" value="Unassembled WGS sequence"/>
</dbReference>
<dbReference type="Gene3D" id="1.10.260.40">
    <property type="entry name" value="lambda repressor-like DNA-binding domains"/>
    <property type="match status" value="1"/>
</dbReference>
<dbReference type="CDD" id="cd00093">
    <property type="entry name" value="HTH_XRE"/>
    <property type="match status" value="1"/>
</dbReference>
<proteinExistence type="predicted"/>
<keyword evidence="3" id="KW-1185">Reference proteome</keyword>
<evidence type="ECO:0000313" key="3">
    <source>
        <dbReference type="Proteomes" id="UP000238430"/>
    </source>
</evidence>
<sequence length="147" mass="16796">MKNENQIAERLNQLVKSKGYSTKEFAELCDTTAPNMSGYLNGKRPIGIKILDKIKEVIPELDLNWLLYNESAEDLNALQEATSTYQIQNHSVDDAIKKLIDLETKVISHRINHLEEDIASLKSILKVDDMDSEMITKLKEIIKKDTH</sequence>
<dbReference type="OrthoDB" id="1034290at2"/>
<evidence type="ECO:0000313" key="2">
    <source>
        <dbReference type="EMBL" id="PSG89113.1"/>
    </source>
</evidence>
<gene>
    <name evidence="2" type="ORF">C7H61_09145</name>
</gene>
<organism evidence="2 3">
    <name type="scientific">Mesoflavibacter zeaxanthinifaciens subsp. sabulilitoris</name>
    <dbReference type="NCBI Taxonomy" id="1520893"/>
    <lineage>
        <taxon>Bacteria</taxon>
        <taxon>Pseudomonadati</taxon>
        <taxon>Bacteroidota</taxon>
        <taxon>Flavobacteriia</taxon>
        <taxon>Flavobacteriales</taxon>
        <taxon>Flavobacteriaceae</taxon>
        <taxon>Mesoflavibacter</taxon>
    </lineage>
</organism>
<name>A0A2T1NAI7_9FLAO</name>
<feature type="domain" description="HTH cro/C1-type" evidence="1">
    <location>
        <begin position="11"/>
        <end position="66"/>
    </location>
</feature>
<dbReference type="InterPro" id="IPR001387">
    <property type="entry name" value="Cro/C1-type_HTH"/>
</dbReference>